<protein>
    <recommendedName>
        <fullName evidence="4">Trehalase</fullName>
    </recommendedName>
</protein>
<feature type="signal peptide" evidence="1">
    <location>
        <begin position="1"/>
        <end position="28"/>
    </location>
</feature>
<organism evidence="2 3">
    <name type="scientific">Mucilaginibacter lappiensis</name>
    <dbReference type="NCBI Taxonomy" id="354630"/>
    <lineage>
        <taxon>Bacteria</taxon>
        <taxon>Pseudomonadati</taxon>
        <taxon>Bacteroidota</taxon>
        <taxon>Sphingobacteriia</taxon>
        <taxon>Sphingobacteriales</taxon>
        <taxon>Sphingobacteriaceae</taxon>
        <taxon>Mucilaginibacter</taxon>
    </lineage>
</organism>
<evidence type="ECO:0000313" key="3">
    <source>
        <dbReference type="Proteomes" id="UP000548326"/>
    </source>
</evidence>
<dbReference type="InterPro" id="IPR012341">
    <property type="entry name" value="6hp_glycosidase-like_sf"/>
</dbReference>
<dbReference type="GO" id="GO:0005975">
    <property type="term" value="P:carbohydrate metabolic process"/>
    <property type="evidence" value="ECO:0007669"/>
    <property type="project" value="InterPro"/>
</dbReference>
<name>A0A841J4M9_9SPHI</name>
<reference evidence="2 3" key="1">
    <citation type="submission" date="2020-08" db="EMBL/GenBank/DDBJ databases">
        <title>Genomic Encyclopedia of Type Strains, Phase IV (KMG-V): Genome sequencing to study the core and pangenomes of soil and plant-associated prokaryotes.</title>
        <authorList>
            <person name="Whitman W."/>
        </authorList>
    </citation>
    <scope>NUCLEOTIDE SEQUENCE [LARGE SCALE GENOMIC DNA]</scope>
    <source>
        <strain evidence="2 3">MP601</strain>
    </source>
</reference>
<keyword evidence="1" id="KW-0732">Signal</keyword>
<accession>A0A841J4M9</accession>
<dbReference type="Proteomes" id="UP000548326">
    <property type="component" value="Unassembled WGS sequence"/>
</dbReference>
<evidence type="ECO:0008006" key="4">
    <source>
        <dbReference type="Google" id="ProtNLM"/>
    </source>
</evidence>
<evidence type="ECO:0000313" key="2">
    <source>
        <dbReference type="EMBL" id="MBB6126159.1"/>
    </source>
</evidence>
<dbReference type="Gene3D" id="1.50.10.10">
    <property type="match status" value="1"/>
</dbReference>
<evidence type="ECO:0000256" key="1">
    <source>
        <dbReference type="SAM" id="SignalP"/>
    </source>
</evidence>
<comment type="caution">
    <text evidence="2">The sequence shown here is derived from an EMBL/GenBank/DDBJ whole genome shotgun (WGS) entry which is preliminary data.</text>
</comment>
<sequence length="487" mass="55299">MSSTVSLLNRIFTSAALLGIISFSPATAQDNGVKFTSSDKKMEQAFVWAKSMALHYKGNATDPVGPWYESALPPRDAFCMRDVSHQSIGAEVLGLKEENRNMLTLFVNNISASKNWCSYWEINKSGKPAPEDYRNDHEFWYNLPANFDVLNASWRLYLWTGDKYYINNPAFVHFQKKTVNDYINAWVLSADSILTRAAHPNAPVPFNESDSFHRCRGLPSYSEGVPNLKTGADLVAALYRGLLTYAAILTEKGRLKEAAVYTHKAEKYRQQLDAQWWDEKDKLYYTYYSNDGHFGKDEGEAFLLWFDALKYNARVTQTLTHLSSKTWNVENTSYLPLIFYNKGSWDKARDYIMYLSNETTARREYPEVSFGVIEGIVQGLMGITPDARTHSISTIYKTEHVGVATISNLPLLNTLINVTHLDTHQSALTNCGKQQLKWKAMFYGGYHHAYANNKATIVRQETDSQGKIISFIEIIVKPGQQVKVSVK</sequence>
<dbReference type="EMBL" id="JACHCA010000001">
    <property type="protein sequence ID" value="MBB6126159.1"/>
    <property type="molecule type" value="Genomic_DNA"/>
</dbReference>
<gene>
    <name evidence="2" type="ORF">HDF22_000260</name>
</gene>
<dbReference type="SUPFAM" id="SSF48208">
    <property type="entry name" value="Six-hairpin glycosidases"/>
    <property type="match status" value="1"/>
</dbReference>
<proteinExistence type="predicted"/>
<dbReference type="InterPro" id="IPR008928">
    <property type="entry name" value="6-hairpin_glycosidase_sf"/>
</dbReference>
<feature type="chain" id="PRO_5032775340" description="Trehalase" evidence="1">
    <location>
        <begin position="29"/>
        <end position="487"/>
    </location>
</feature>
<dbReference type="RefSeq" id="WP_183585124.1">
    <property type="nucleotide sequence ID" value="NZ_JACHCA010000001.1"/>
</dbReference>
<dbReference type="AlphaFoldDB" id="A0A841J4M9"/>